<sequence>MDDGAMLVHAIEIAGDGAGTDVHVAPYRGVADIAEVVDLAAGADLAVLDFDEIADVRFRRQLGAGPQARIGADAATFADRGAVDVGVGGDAGAAA</sequence>
<proteinExistence type="predicted"/>
<protein>
    <submittedName>
        <fullName evidence="1">Uncharacterized protein</fullName>
    </submittedName>
</protein>
<dbReference type="EMBL" id="MLJW01001401">
    <property type="protein sequence ID" value="OIQ78427.1"/>
    <property type="molecule type" value="Genomic_DNA"/>
</dbReference>
<accession>A0A1J5QLN4</accession>
<reference evidence="1" key="1">
    <citation type="submission" date="2016-10" db="EMBL/GenBank/DDBJ databases">
        <title>Sequence of Gallionella enrichment culture.</title>
        <authorList>
            <person name="Poehlein A."/>
            <person name="Muehling M."/>
            <person name="Daniel R."/>
        </authorList>
    </citation>
    <scope>NUCLEOTIDE SEQUENCE</scope>
</reference>
<comment type="caution">
    <text evidence="1">The sequence shown here is derived from an EMBL/GenBank/DDBJ whole genome shotgun (WGS) entry which is preliminary data.</text>
</comment>
<name>A0A1J5QLN4_9ZZZZ</name>
<organism evidence="1">
    <name type="scientific">mine drainage metagenome</name>
    <dbReference type="NCBI Taxonomy" id="410659"/>
    <lineage>
        <taxon>unclassified sequences</taxon>
        <taxon>metagenomes</taxon>
        <taxon>ecological metagenomes</taxon>
    </lineage>
</organism>
<dbReference type="AlphaFoldDB" id="A0A1J5QLN4"/>
<gene>
    <name evidence="1" type="ORF">GALL_398640</name>
</gene>
<evidence type="ECO:0000313" key="1">
    <source>
        <dbReference type="EMBL" id="OIQ78427.1"/>
    </source>
</evidence>